<dbReference type="GO" id="GO:0003723">
    <property type="term" value="F:RNA binding"/>
    <property type="evidence" value="ECO:0007669"/>
    <property type="project" value="UniProtKB-KW"/>
</dbReference>
<keyword evidence="1" id="KW-0694">RNA-binding</keyword>
<evidence type="ECO:0000259" key="2">
    <source>
        <dbReference type="Pfam" id="PF01029"/>
    </source>
</evidence>
<gene>
    <name evidence="3" type="ORF">S01H1_44054</name>
</gene>
<proteinExistence type="predicted"/>
<dbReference type="Pfam" id="PF01029">
    <property type="entry name" value="NusB"/>
    <property type="match status" value="1"/>
</dbReference>
<comment type="caution">
    <text evidence="3">The sequence shown here is derived from an EMBL/GenBank/DDBJ whole genome shotgun (WGS) entry which is preliminary data.</text>
</comment>
<accession>X0UYS8</accession>
<dbReference type="AlphaFoldDB" id="X0UYS8"/>
<protein>
    <recommendedName>
        <fullName evidence="2">NusB/RsmB/TIM44 domain-containing protein</fullName>
    </recommendedName>
</protein>
<dbReference type="EMBL" id="BARS01028085">
    <property type="protein sequence ID" value="GAG04347.1"/>
    <property type="molecule type" value="Genomic_DNA"/>
</dbReference>
<reference evidence="3" key="1">
    <citation type="journal article" date="2014" name="Front. Microbiol.">
        <title>High frequency of phylogenetically diverse reductive dehalogenase-homologous genes in deep subseafloor sedimentary metagenomes.</title>
        <authorList>
            <person name="Kawai M."/>
            <person name="Futagami T."/>
            <person name="Toyoda A."/>
            <person name="Takaki Y."/>
            <person name="Nishi S."/>
            <person name="Hori S."/>
            <person name="Arai W."/>
            <person name="Tsubouchi T."/>
            <person name="Morono Y."/>
            <person name="Uchiyama I."/>
            <person name="Ito T."/>
            <person name="Fujiyama A."/>
            <person name="Inagaki F."/>
            <person name="Takami H."/>
        </authorList>
    </citation>
    <scope>NUCLEOTIDE SEQUENCE</scope>
    <source>
        <strain evidence="3">Expedition CK06-06</strain>
    </source>
</reference>
<feature type="non-terminal residue" evidence="3">
    <location>
        <position position="184"/>
    </location>
</feature>
<dbReference type="InterPro" id="IPR035926">
    <property type="entry name" value="NusB-like_sf"/>
</dbReference>
<organism evidence="3">
    <name type="scientific">marine sediment metagenome</name>
    <dbReference type="NCBI Taxonomy" id="412755"/>
    <lineage>
        <taxon>unclassified sequences</taxon>
        <taxon>metagenomes</taxon>
        <taxon>ecological metagenomes</taxon>
    </lineage>
</organism>
<evidence type="ECO:0000313" key="3">
    <source>
        <dbReference type="EMBL" id="GAG04347.1"/>
    </source>
</evidence>
<dbReference type="SUPFAM" id="SSF48013">
    <property type="entry name" value="NusB-like"/>
    <property type="match status" value="1"/>
</dbReference>
<dbReference type="GO" id="GO:0006355">
    <property type="term" value="P:regulation of DNA-templated transcription"/>
    <property type="evidence" value="ECO:0007669"/>
    <property type="project" value="InterPro"/>
</dbReference>
<name>X0UYS8_9ZZZZ</name>
<sequence>MAHDPRKTALDVLNTLTKGKETLDNILRNIPQDDRYLTRRDRALFTAMVYGVLRWRSRLDHIIAHFSNTPIQRIEPGVLNILRLGLFQIIYLDRVPDSAAVNTSVEITKQIGASRAAGFVNALLRKSAANYSSVHFPTFESDPVAFLSAGQSLPGWLAQRWLNRFDKETILILCETINSIPPIT</sequence>
<evidence type="ECO:0000256" key="1">
    <source>
        <dbReference type="ARBA" id="ARBA00022884"/>
    </source>
</evidence>
<dbReference type="Gene3D" id="1.10.940.10">
    <property type="entry name" value="NusB-like"/>
    <property type="match status" value="1"/>
</dbReference>
<feature type="domain" description="NusB/RsmB/TIM44" evidence="2">
    <location>
        <begin position="4"/>
        <end position="127"/>
    </location>
</feature>
<dbReference type="InterPro" id="IPR006027">
    <property type="entry name" value="NusB_RsmB_TIM44"/>
</dbReference>